<dbReference type="PANTHER" id="PTHR30602:SF12">
    <property type="entry name" value="AMINO-ACID ACETYLTRANSFERASE NAGS1, CHLOROPLASTIC-RELATED"/>
    <property type="match status" value="1"/>
</dbReference>
<dbReference type="InterPro" id="IPR016181">
    <property type="entry name" value="Acyl_CoA_acyltransferase"/>
</dbReference>
<evidence type="ECO:0000313" key="8">
    <source>
        <dbReference type="Proteomes" id="UP000475117"/>
    </source>
</evidence>
<evidence type="ECO:0000313" key="7">
    <source>
        <dbReference type="EMBL" id="QQL44188.1"/>
    </source>
</evidence>
<sequence length="423" mass="45687">MGFGDLRGILQYVPQFRGKTFVIAIDGEVAASEVFSNVLLDVAVLESLSVRVVLVLGAGRQVVDLGKARGVELSSIDGRGVTDAATHEVVMDAVSRLNLEVLRQLASSRIQAATPNAIHGHSEGVVKGVDHQFTGRVSWVDSEALTSLIDSRMVPVIPPLVITSGGNQLRANSDAVARKVAAAVGADKLIFLCGGPVPILTGERPHYAVAKHDAAALAEKLDDEWRSRIDHARRACEDGVARAHFLNGMESDALLAEVFSNEGVGLMVFADNYLQLRKLEERDVPELVSMMRNSVADDALVARSATEILERLDDYRVIVVDDNIVGSVALHFYDGSDAAELACLYVKRDHENQGYARKLVEHALALAADAGVSRVVALTTRAKDYFVESLGFSLGSESDLPTERAEKLQVSGRRSLVMIKQVR</sequence>
<organism evidence="7 8">
    <name type="scientific">Sulfuriroseicoccus oceanibius</name>
    <dbReference type="NCBI Taxonomy" id="2707525"/>
    <lineage>
        <taxon>Bacteria</taxon>
        <taxon>Pseudomonadati</taxon>
        <taxon>Verrucomicrobiota</taxon>
        <taxon>Verrucomicrobiia</taxon>
        <taxon>Verrucomicrobiales</taxon>
        <taxon>Verrucomicrobiaceae</taxon>
        <taxon>Sulfuriroseicoccus</taxon>
    </lineage>
</organism>
<dbReference type="InterPro" id="IPR010167">
    <property type="entry name" value="NH2A_AcTrfase"/>
</dbReference>
<comment type="similarity">
    <text evidence="2">Belongs to the acetyltransferase family. ArgA subfamily.</text>
</comment>
<comment type="pathway">
    <text evidence="1">Amino-acid biosynthesis; L-arginine biosynthesis; N(2)-acetyl-L-ornithine from L-glutamate: step 1/4.</text>
</comment>
<dbReference type="EMBL" id="CP066776">
    <property type="protein sequence ID" value="QQL44188.1"/>
    <property type="molecule type" value="Genomic_DNA"/>
</dbReference>
<evidence type="ECO:0000256" key="6">
    <source>
        <dbReference type="ARBA" id="ARBA00048372"/>
    </source>
</evidence>
<proteinExistence type="inferred from homology"/>
<keyword evidence="5 7" id="KW-0012">Acyltransferase</keyword>
<dbReference type="Gene3D" id="3.40.1160.10">
    <property type="entry name" value="Acetylglutamate kinase-like"/>
    <property type="match status" value="1"/>
</dbReference>
<dbReference type="GO" id="GO:0005737">
    <property type="term" value="C:cytoplasm"/>
    <property type="evidence" value="ECO:0007669"/>
    <property type="project" value="InterPro"/>
</dbReference>
<dbReference type="EC" id="2.3.1.1" evidence="3"/>
<dbReference type="CDD" id="cd04301">
    <property type="entry name" value="NAT_SF"/>
    <property type="match status" value="1"/>
</dbReference>
<evidence type="ECO:0000256" key="3">
    <source>
        <dbReference type="ARBA" id="ARBA00012697"/>
    </source>
</evidence>
<dbReference type="PIRSF" id="PIRSF000423">
    <property type="entry name" value="ArgA"/>
    <property type="match status" value="1"/>
</dbReference>
<dbReference type="KEGG" id="soa:G3M56_009810"/>
<evidence type="ECO:0000256" key="4">
    <source>
        <dbReference type="ARBA" id="ARBA00022679"/>
    </source>
</evidence>
<dbReference type="InterPro" id="IPR000182">
    <property type="entry name" value="GNAT_dom"/>
</dbReference>
<protein>
    <recommendedName>
        <fullName evidence="3">amino-acid N-acetyltransferase</fullName>
        <ecNumber evidence="3">2.3.1.1</ecNumber>
    </recommendedName>
</protein>
<dbReference type="Pfam" id="PF00583">
    <property type="entry name" value="Acetyltransf_1"/>
    <property type="match status" value="1"/>
</dbReference>
<keyword evidence="4 7" id="KW-0808">Transferase</keyword>
<dbReference type="SUPFAM" id="SSF53633">
    <property type="entry name" value="Carbamate kinase-like"/>
    <property type="match status" value="1"/>
</dbReference>
<dbReference type="HAMAP" id="MF_01105">
    <property type="entry name" value="N_acetyl_glu_synth"/>
    <property type="match status" value="1"/>
</dbReference>
<dbReference type="UniPathway" id="UPA00068">
    <property type="reaction ID" value="UER00106"/>
</dbReference>
<gene>
    <name evidence="7" type="primary">argA</name>
    <name evidence="7" type="ORF">G3M56_009810</name>
</gene>
<keyword evidence="8" id="KW-1185">Reference proteome</keyword>
<dbReference type="Proteomes" id="UP000475117">
    <property type="component" value="Chromosome"/>
</dbReference>
<dbReference type="AlphaFoldDB" id="A0A6B3L9I1"/>
<accession>A0A6B3L9I1</accession>
<comment type="catalytic activity">
    <reaction evidence="6">
        <text>L-glutamate + acetyl-CoA = N-acetyl-L-glutamate + CoA + H(+)</text>
        <dbReference type="Rhea" id="RHEA:24292"/>
        <dbReference type="ChEBI" id="CHEBI:15378"/>
        <dbReference type="ChEBI" id="CHEBI:29985"/>
        <dbReference type="ChEBI" id="CHEBI:44337"/>
        <dbReference type="ChEBI" id="CHEBI:57287"/>
        <dbReference type="ChEBI" id="CHEBI:57288"/>
        <dbReference type="EC" id="2.3.1.1"/>
    </reaction>
</comment>
<reference evidence="7 8" key="1">
    <citation type="submission" date="2020-12" db="EMBL/GenBank/DDBJ databases">
        <title>Sulforoseuscoccus oceanibium gen. nov., sp. nov., a representative of the phylum Verrucomicrobia with special cytoplasmic membrane, and proposal of Sulforoseuscoccusaceae fam. nov.</title>
        <authorList>
            <person name="Xi F."/>
        </authorList>
    </citation>
    <scope>NUCLEOTIDE SEQUENCE [LARGE SCALE GENOMIC DNA]</scope>
    <source>
        <strain evidence="7 8">T37</strain>
    </source>
</reference>
<dbReference type="PANTHER" id="PTHR30602">
    <property type="entry name" value="AMINO-ACID ACETYLTRANSFERASE"/>
    <property type="match status" value="1"/>
</dbReference>
<dbReference type="GO" id="GO:0006526">
    <property type="term" value="P:L-arginine biosynthetic process"/>
    <property type="evidence" value="ECO:0007669"/>
    <property type="project" value="UniProtKB-UniPathway"/>
</dbReference>
<dbReference type="PROSITE" id="PS51186">
    <property type="entry name" value="GNAT"/>
    <property type="match status" value="1"/>
</dbReference>
<evidence type="ECO:0000256" key="1">
    <source>
        <dbReference type="ARBA" id="ARBA00004925"/>
    </source>
</evidence>
<dbReference type="InterPro" id="IPR001048">
    <property type="entry name" value="Asp/Glu/Uridylate_kinase"/>
</dbReference>
<evidence type="ECO:0000256" key="5">
    <source>
        <dbReference type="ARBA" id="ARBA00023315"/>
    </source>
</evidence>
<dbReference type="GO" id="GO:0004042">
    <property type="term" value="F:L-glutamate N-acetyltransferase activity"/>
    <property type="evidence" value="ECO:0007669"/>
    <property type="project" value="InterPro"/>
</dbReference>
<dbReference type="Gene3D" id="3.40.630.30">
    <property type="match status" value="1"/>
</dbReference>
<name>A0A6B3L9I1_9BACT</name>
<evidence type="ECO:0000256" key="2">
    <source>
        <dbReference type="ARBA" id="ARBA00009145"/>
    </source>
</evidence>
<dbReference type="RefSeq" id="WP_164362457.1">
    <property type="nucleotide sequence ID" value="NZ_CP066776.1"/>
</dbReference>
<dbReference type="SUPFAM" id="SSF55729">
    <property type="entry name" value="Acyl-CoA N-acyltransferases (Nat)"/>
    <property type="match status" value="1"/>
</dbReference>
<dbReference type="NCBIfam" id="TIGR01890">
    <property type="entry name" value="N-Ac-Glu-synth"/>
    <property type="match status" value="1"/>
</dbReference>
<dbReference type="InterPro" id="IPR036393">
    <property type="entry name" value="AceGlu_kinase-like_sf"/>
</dbReference>
<dbReference type="Pfam" id="PF00696">
    <property type="entry name" value="AA_kinase"/>
    <property type="match status" value="1"/>
</dbReference>